<dbReference type="PANTHER" id="PTHR31360:SF13">
    <property type="entry name" value="DUF1264 DOMAIN-CONTAINING PROTEIN"/>
    <property type="match status" value="1"/>
</dbReference>
<dbReference type="InterPro" id="IPR010686">
    <property type="entry name" value="OBAP-like"/>
</dbReference>
<dbReference type="AlphaFoldDB" id="A0A9K3J979"/>
<dbReference type="Proteomes" id="UP000215914">
    <property type="component" value="Unassembled WGS sequence"/>
</dbReference>
<comment type="caution">
    <text evidence="2">The sequence shown here is derived from an EMBL/GenBank/DDBJ whole genome shotgun (WGS) entry which is preliminary data.</text>
</comment>
<evidence type="ECO:0000313" key="3">
    <source>
        <dbReference type="Proteomes" id="UP000215914"/>
    </source>
</evidence>
<evidence type="ECO:0000313" key="2">
    <source>
        <dbReference type="EMBL" id="KAF5810809.1"/>
    </source>
</evidence>
<dbReference type="Gramene" id="mRNA:HanXRQr2_Chr04g0174011">
    <property type="protein sequence ID" value="CDS:HanXRQr2_Chr04g0174011.1"/>
    <property type="gene ID" value="HanXRQr2_Chr04g0174011"/>
</dbReference>
<comment type="similarity">
    <text evidence="1">Belongs to the OBAP family.</text>
</comment>
<dbReference type="Pfam" id="PF06884">
    <property type="entry name" value="DUF1264"/>
    <property type="match status" value="1"/>
</dbReference>
<organism evidence="2 3">
    <name type="scientific">Helianthus annuus</name>
    <name type="common">Common sunflower</name>
    <dbReference type="NCBI Taxonomy" id="4232"/>
    <lineage>
        <taxon>Eukaryota</taxon>
        <taxon>Viridiplantae</taxon>
        <taxon>Streptophyta</taxon>
        <taxon>Embryophyta</taxon>
        <taxon>Tracheophyta</taxon>
        <taxon>Spermatophyta</taxon>
        <taxon>Magnoliopsida</taxon>
        <taxon>eudicotyledons</taxon>
        <taxon>Gunneridae</taxon>
        <taxon>Pentapetalae</taxon>
        <taxon>asterids</taxon>
        <taxon>campanulids</taxon>
        <taxon>Asterales</taxon>
        <taxon>Asteraceae</taxon>
        <taxon>Asteroideae</taxon>
        <taxon>Heliantheae alliance</taxon>
        <taxon>Heliantheae</taxon>
        <taxon>Helianthus</taxon>
    </lineage>
</organism>
<evidence type="ECO:0000256" key="1">
    <source>
        <dbReference type="ARBA" id="ARBA00009740"/>
    </source>
</evidence>
<reference evidence="2" key="2">
    <citation type="submission" date="2020-06" db="EMBL/GenBank/DDBJ databases">
        <title>Helianthus annuus Genome sequencing and assembly Release 2.</title>
        <authorList>
            <person name="Gouzy J."/>
            <person name="Langlade N."/>
            <person name="Munos S."/>
        </authorList>
    </citation>
    <scope>NUCLEOTIDE SEQUENCE</scope>
    <source>
        <tissue evidence="2">Leaves</tissue>
    </source>
</reference>
<dbReference type="PANTHER" id="PTHR31360">
    <property type="match status" value="1"/>
</dbReference>
<dbReference type="EMBL" id="MNCJ02000319">
    <property type="protein sequence ID" value="KAF5810809.1"/>
    <property type="molecule type" value="Genomic_DNA"/>
</dbReference>
<sequence>MLFGYTNCGSWCVGDKLPLGAPALMMSPQMVNMSVIKPELVRERDRKFKISTDEARKSRVNFPVSKPGNARVADYWMHTGKSFAVDIEQVEMKDLGGQKIPSI</sequence>
<reference evidence="2" key="1">
    <citation type="journal article" date="2017" name="Nature">
        <title>The sunflower genome provides insights into oil metabolism, flowering and Asterid evolution.</title>
        <authorList>
            <person name="Badouin H."/>
            <person name="Gouzy J."/>
            <person name="Grassa C.J."/>
            <person name="Murat F."/>
            <person name="Staton S.E."/>
            <person name="Cottret L."/>
            <person name="Lelandais-Briere C."/>
            <person name="Owens G.L."/>
            <person name="Carrere S."/>
            <person name="Mayjonade B."/>
            <person name="Legrand L."/>
            <person name="Gill N."/>
            <person name="Kane N.C."/>
            <person name="Bowers J.E."/>
            <person name="Hubner S."/>
            <person name="Bellec A."/>
            <person name="Berard A."/>
            <person name="Berges H."/>
            <person name="Blanchet N."/>
            <person name="Boniface M.C."/>
            <person name="Brunel D."/>
            <person name="Catrice O."/>
            <person name="Chaidir N."/>
            <person name="Claudel C."/>
            <person name="Donnadieu C."/>
            <person name="Faraut T."/>
            <person name="Fievet G."/>
            <person name="Helmstetter N."/>
            <person name="King M."/>
            <person name="Knapp S.J."/>
            <person name="Lai Z."/>
            <person name="Le Paslier M.C."/>
            <person name="Lippi Y."/>
            <person name="Lorenzon L."/>
            <person name="Mandel J.R."/>
            <person name="Marage G."/>
            <person name="Marchand G."/>
            <person name="Marquand E."/>
            <person name="Bret-Mestries E."/>
            <person name="Morien E."/>
            <person name="Nambeesan S."/>
            <person name="Nguyen T."/>
            <person name="Pegot-Espagnet P."/>
            <person name="Pouilly N."/>
            <person name="Raftis F."/>
            <person name="Sallet E."/>
            <person name="Schiex T."/>
            <person name="Thomas J."/>
            <person name="Vandecasteele C."/>
            <person name="Vares D."/>
            <person name="Vear F."/>
            <person name="Vautrin S."/>
            <person name="Crespi M."/>
            <person name="Mangin B."/>
            <person name="Burke J.M."/>
            <person name="Salse J."/>
            <person name="Munos S."/>
            <person name="Vincourt P."/>
            <person name="Rieseberg L.H."/>
            <person name="Langlade N.B."/>
        </authorList>
    </citation>
    <scope>NUCLEOTIDE SEQUENCE</scope>
    <source>
        <tissue evidence="2">Leaves</tissue>
    </source>
</reference>
<proteinExistence type="inferred from homology"/>
<name>A0A9K3J979_HELAN</name>
<keyword evidence="3" id="KW-1185">Reference proteome</keyword>
<protein>
    <submittedName>
        <fullName evidence="2">Oil body-associated protein</fullName>
    </submittedName>
</protein>
<accession>A0A9K3J979</accession>
<gene>
    <name evidence="2" type="ORF">HanXRQr2_Chr04g0174011</name>
</gene>